<dbReference type="Pfam" id="PF01434">
    <property type="entry name" value="Peptidase_M41"/>
    <property type="match status" value="1"/>
</dbReference>
<evidence type="ECO:0000313" key="13">
    <source>
        <dbReference type="EMBL" id="KAB1216897.1"/>
    </source>
</evidence>
<dbReference type="FunFam" id="1.10.8.60:FF:000101">
    <property type="entry name" value="ATP-dependent zinc metalloprotease FTSH 12, chloroplastic"/>
    <property type="match status" value="1"/>
</dbReference>
<dbReference type="SUPFAM" id="SSF52540">
    <property type="entry name" value="P-loop containing nucleoside triphosphate hydrolases"/>
    <property type="match status" value="1"/>
</dbReference>
<keyword evidence="14" id="KW-1185">Reference proteome</keyword>
<gene>
    <name evidence="13" type="ORF">CJ030_MR4G016090</name>
</gene>
<dbReference type="GO" id="GO:0009793">
    <property type="term" value="P:embryo development ending in seed dormancy"/>
    <property type="evidence" value="ECO:0007669"/>
    <property type="project" value="TreeGrafter"/>
</dbReference>
<keyword evidence="11 13" id="KW-0482">Metalloprotease</keyword>
<evidence type="ECO:0000256" key="3">
    <source>
        <dbReference type="ARBA" id="ARBA00010550"/>
    </source>
</evidence>
<dbReference type="PANTHER" id="PTHR43655:SF19">
    <property type="entry name" value="ATP-DEPENDENT ZINC METALLOPROTEASE FTSH 12, CHLOROPLASTIC"/>
    <property type="match status" value="1"/>
</dbReference>
<accession>A0A6A1VYD3</accession>
<evidence type="ECO:0000256" key="11">
    <source>
        <dbReference type="ARBA" id="ARBA00023049"/>
    </source>
</evidence>
<dbReference type="InterPro" id="IPR000642">
    <property type="entry name" value="Peptidase_M41"/>
</dbReference>
<evidence type="ECO:0000256" key="1">
    <source>
        <dbReference type="ARBA" id="ARBA00001947"/>
    </source>
</evidence>
<evidence type="ECO:0000256" key="5">
    <source>
        <dbReference type="ARBA" id="ARBA00022723"/>
    </source>
</evidence>
<dbReference type="Gene3D" id="3.40.50.300">
    <property type="entry name" value="P-loop containing nucleotide triphosphate hydrolases"/>
    <property type="match status" value="1"/>
</dbReference>
<comment type="similarity">
    <text evidence="2">In the C-terminal section; belongs to the peptidase M41 family.</text>
</comment>
<keyword evidence="10" id="KW-0809">Transit peptide</keyword>
<comment type="caution">
    <text evidence="13">The sequence shown here is derived from an EMBL/GenBank/DDBJ whole genome shotgun (WGS) entry which is preliminary data.</text>
</comment>
<organism evidence="13 14">
    <name type="scientific">Morella rubra</name>
    <name type="common">Chinese bayberry</name>
    <dbReference type="NCBI Taxonomy" id="262757"/>
    <lineage>
        <taxon>Eukaryota</taxon>
        <taxon>Viridiplantae</taxon>
        <taxon>Streptophyta</taxon>
        <taxon>Embryophyta</taxon>
        <taxon>Tracheophyta</taxon>
        <taxon>Spermatophyta</taxon>
        <taxon>Magnoliopsida</taxon>
        <taxon>eudicotyledons</taxon>
        <taxon>Gunneridae</taxon>
        <taxon>Pentapetalae</taxon>
        <taxon>rosids</taxon>
        <taxon>fabids</taxon>
        <taxon>Fagales</taxon>
        <taxon>Myricaceae</taxon>
        <taxon>Morella</taxon>
    </lineage>
</organism>
<keyword evidence="4 13" id="KW-0645">Protease</keyword>
<dbReference type="SUPFAM" id="SSF140990">
    <property type="entry name" value="FtsH protease domain-like"/>
    <property type="match status" value="1"/>
</dbReference>
<comment type="similarity">
    <text evidence="3">In the N-terminal section; belongs to the AAA ATPase family.</text>
</comment>
<proteinExistence type="inferred from homology"/>
<dbReference type="GO" id="GO:0005524">
    <property type="term" value="F:ATP binding"/>
    <property type="evidence" value="ECO:0007669"/>
    <property type="project" value="UniProtKB-KW"/>
</dbReference>
<dbReference type="PANTHER" id="PTHR43655">
    <property type="entry name" value="ATP-DEPENDENT PROTEASE"/>
    <property type="match status" value="1"/>
</dbReference>
<dbReference type="GO" id="GO:0005745">
    <property type="term" value="C:m-AAA complex"/>
    <property type="evidence" value="ECO:0007669"/>
    <property type="project" value="TreeGrafter"/>
</dbReference>
<keyword evidence="8" id="KW-0862">Zinc</keyword>
<dbReference type="InterPro" id="IPR027417">
    <property type="entry name" value="P-loop_NTPase"/>
</dbReference>
<dbReference type="InterPro" id="IPR041569">
    <property type="entry name" value="AAA_lid_3"/>
</dbReference>
<dbReference type="GO" id="GO:0004222">
    <property type="term" value="F:metalloendopeptidase activity"/>
    <property type="evidence" value="ECO:0007669"/>
    <property type="project" value="InterPro"/>
</dbReference>
<name>A0A6A1VYD3_9ROSI</name>
<dbReference type="FunFam" id="1.20.58.760:FF:000014">
    <property type="entry name" value="ATP-dependent zinc metalloprotease FTSH 12, chloroplastic"/>
    <property type="match status" value="1"/>
</dbReference>
<evidence type="ECO:0000256" key="7">
    <source>
        <dbReference type="ARBA" id="ARBA00022801"/>
    </source>
</evidence>
<evidence type="ECO:0000256" key="6">
    <source>
        <dbReference type="ARBA" id="ARBA00022741"/>
    </source>
</evidence>
<dbReference type="GO" id="GO:0046872">
    <property type="term" value="F:metal ion binding"/>
    <property type="evidence" value="ECO:0007669"/>
    <property type="project" value="UniProtKB-KW"/>
</dbReference>
<dbReference type="FunFam" id="3.40.50.300:FF:001118">
    <property type="entry name" value="ATP-dependent zinc metalloprotease FTSH 12, chloroplastic"/>
    <property type="match status" value="1"/>
</dbReference>
<dbReference type="GO" id="GO:0034982">
    <property type="term" value="P:mitochondrial protein processing"/>
    <property type="evidence" value="ECO:0007669"/>
    <property type="project" value="TreeGrafter"/>
</dbReference>
<protein>
    <submittedName>
        <fullName evidence="13">ATP-dependent zinc metalloprotease FTSH 12, chloroplastic</fullName>
    </submittedName>
</protein>
<dbReference type="EMBL" id="RXIC02000022">
    <property type="protein sequence ID" value="KAB1216897.1"/>
    <property type="molecule type" value="Genomic_DNA"/>
</dbReference>
<evidence type="ECO:0000256" key="10">
    <source>
        <dbReference type="ARBA" id="ARBA00022946"/>
    </source>
</evidence>
<evidence type="ECO:0000256" key="2">
    <source>
        <dbReference type="ARBA" id="ARBA00010044"/>
    </source>
</evidence>
<keyword evidence="5" id="KW-0479">Metal-binding</keyword>
<dbReference type="Pfam" id="PF17862">
    <property type="entry name" value="AAA_lid_3"/>
    <property type="match status" value="1"/>
</dbReference>
<dbReference type="Gene3D" id="1.20.58.760">
    <property type="entry name" value="Peptidase M41"/>
    <property type="match status" value="1"/>
</dbReference>
<dbReference type="InterPro" id="IPR003593">
    <property type="entry name" value="AAA+_ATPase"/>
</dbReference>
<dbReference type="GO" id="GO:0004176">
    <property type="term" value="F:ATP-dependent peptidase activity"/>
    <property type="evidence" value="ECO:0007669"/>
    <property type="project" value="InterPro"/>
</dbReference>
<dbReference type="InterPro" id="IPR037219">
    <property type="entry name" value="Peptidase_M41-like"/>
</dbReference>
<dbReference type="Gene3D" id="1.10.8.60">
    <property type="match status" value="1"/>
</dbReference>
<feature type="domain" description="AAA+ ATPase" evidence="12">
    <location>
        <begin position="484"/>
        <end position="621"/>
    </location>
</feature>
<keyword evidence="9" id="KW-0067">ATP-binding</keyword>
<evidence type="ECO:0000259" key="12">
    <source>
        <dbReference type="SMART" id="SM00382"/>
    </source>
</evidence>
<dbReference type="GO" id="GO:0016887">
    <property type="term" value="F:ATP hydrolysis activity"/>
    <property type="evidence" value="ECO:0007669"/>
    <property type="project" value="InterPro"/>
</dbReference>
<dbReference type="OrthoDB" id="2016403at2759"/>
<evidence type="ECO:0000313" key="14">
    <source>
        <dbReference type="Proteomes" id="UP000516437"/>
    </source>
</evidence>
<sequence length="1027" mass="116582">MDLSIPYKPNPLLLSSPPLTQNSQSPILFKLPRSHRLKKSSQRPILRVLASADPNGSDSFSWQSLTRSVRRGSERFWSKLSETVGKETGFDLEDANVKVGELAGRVREGMGKGRDNLERLRTDLVPAVSELEVRAPYLNHQKKELTEAYMEALIPEPSPSNIMKFKKSIWRKTMPKGLKMKKFIEGPDGTLIHDGSYVGEEAWDDDPEPLQDKVKQIIDSDVKLNAEEKKELGEGLGISGEVQENRGTWRERLHRWKEILREEKSAGQLDSMNTRYVVEFDMKEVENSLRKDVVERVTETQGSRGLWISKRWWRYRPKLPYTYFLHKIDCSEVAAVVFTEDLKRLYVTMKEGFPLEYIVDIPLDPHLFEIITSSGVEVDLLQKRQIHYFLKVVMALVPGILILWFIRESVMLLHITSKRFLYKKYNQLFDMAYAENFILPVGDVGKTKSMYKEVVLGGDVWDLLDELMIYMGNPMQYYEKGVKFVRGVLLSGPPGTGKTLFARTLAKESGLPFVFASGAEFTDSEKSGAARINEMFSIARRNAPSFVFVDEIDAIAGRHARKDPRRRATFEALIAQLDGERHIGTQQAVIILRRQEGSFVRQGGDCLADRSSFYIGLPDAKQRVQIFGVHSAGKQLAENVDFEKLVFRTVGFSGADIRNLVNEAAIMSVRKGHSKIYQEDVVDVLDKQLLEGMGVLLTEEEQQKCEESVSFEKRRLLAVHEAGHVVLAHLFPRFDWHAFSQLLPGGKETAISVFYPREDMVDQGYTTFGYMQMQMVVAHGGHCAERVVFGDDITDGGKDDLEKITKIAREMVISPQNSRLGLTALTKRVGLVDRPDSPDGESIRYRWDDPQVIPANMTLEVSELFTRELTRYIEETEELAMRGLRDNRHILDMITKELLEKSRITGLEVEEKMKDLSPVMFEDFVKPFQINLEEMLKCLWTSIVTLAFSVPVYQELVKDVCCSLEKASQPGCSNLNWSIFPIHPSPMMAKIKIASELPGEAGQPVRTVTAAFKSNWLKVGCLSAGEP</sequence>
<dbReference type="Proteomes" id="UP000516437">
    <property type="component" value="Chromosome 4"/>
</dbReference>
<dbReference type="Pfam" id="PF00004">
    <property type="entry name" value="AAA"/>
    <property type="match status" value="1"/>
</dbReference>
<reference evidence="13 14" key="1">
    <citation type="journal article" date="2019" name="Plant Biotechnol. J.">
        <title>The red bayberry genome and genetic basis of sex determination.</title>
        <authorList>
            <person name="Jia H.M."/>
            <person name="Jia H.J."/>
            <person name="Cai Q.L."/>
            <person name="Wang Y."/>
            <person name="Zhao H.B."/>
            <person name="Yang W.F."/>
            <person name="Wang G.Y."/>
            <person name="Li Y.H."/>
            <person name="Zhan D.L."/>
            <person name="Shen Y.T."/>
            <person name="Niu Q.F."/>
            <person name="Chang L."/>
            <person name="Qiu J."/>
            <person name="Zhao L."/>
            <person name="Xie H.B."/>
            <person name="Fu W.Y."/>
            <person name="Jin J."/>
            <person name="Li X.W."/>
            <person name="Jiao Y."/>
            <person name="Zhou C.C."/>
            <person name="Tu T."/>
            <person name="Chai C.Y."/>
            <person name="Gao J.L."/>
            <person name="Fan L.J."/>
            <person name="van de Weg E."/>
            <person name="Wang J.Y."/>
            <person name="Gao Z.S."/>
        </authorList>
    </citation>
    <scope>NUCLEOTIDE SEQUENCE [LARGE SCALE GENOMIC DNA]</scope>
    <source>
        <tissue evidence="13">Leaves</tissue>
    </source>
</reference>
<comment type="cofactor">
    <cofactor evidence="1">
        <name>Zn(2+)</name>
        <dbReference type="ChEBI" id="CHEBI:29105"/>
    </cofactor>
</comment>
<evidence type="ECO:0000256" key="4">
    <source>
        <dbReference type="ARBA" id="ARBA00022670"/>
    </source>
</evidence>
<dbReference type="SMART" id="SM00382">
    <property type="entry name" value="AAA"/>
    <property type="match status" value="1"/>
</dbReference>
<evidence type="ECO:0000256" key="8">
    <source>
        <dbReference type="ARBA" id="ARBA00022833"/>
    </source>
</evidence>
<dbReference type="GO" id="GO:0009535">
    <property type="term" value="C:chloroplast thylakoid membrane"/>
    <property type="evidence" value="ECO:0007669"/>
    <property type="project" value="TreeGrafter"/>
</dbReference>
<evidence type="ECO:0000256" key="9">
    <source>
        <dbReference type="ARBA" id="ARBA00022840"/>
    </source>
</evidence>
<dbReference type="InterPro" id="IPR003959">
    <property type="entry name" value="ATPase_AAA_core"/>
</dbReference>
<dbReference type="InterPro" id="IPR050928">
    <property type="entry name" value="ATP-dep_Zn_Metalloprotease"/>
</dbReference>
<dbReference type="AlphaFoldDB" id="A0A6A1VYD3"/>
<keyword evidence="7" id="KW-0378">Hydrolase</keyword>
<keyword evidence="6" id="KW-0547">Nucleotide-binding</keyword>